<dbReference type="EMBL" id="QTPM01000016">
    <property type="protein sequence ID" value="RQY92521.1"/>
    <property type="molecule type" value="Genomic_DNA"/>
</dbReference>
<evidence type="ECO:0000259" key="1">
    <source>
        <dbReference type="Pfam" id="PF13362"/>
    </source>
</evidence>
<name>A0ABX9YNM5_9BURK</name>
<dbReference type="InterPro" id="IPR034154">
    <property type="entry name" value="TOPRIM_DnaG/twinkle"/>
</dbReference>
<proteinExistence type="predicted"/>
<protein>
    <submittedName>
        <fullName evidence="2">Toprim domain-containing protein</fullName>
    </submittedName>
</protein>
<evidence type="ECO:0000313" key="2">
    <source>
        <dbReference type="EMBL" id="RQY92521.1"/>
    </source>
</evidence>
<comment type="caution">
    <text evidence="2">The sequence shown here is derived from an EMBL/GenBank/DDBJ whole genome shotgun (WGS) entry which is preliminary data.</text>
</comment>
<dbReference type="RefSeq" id="WP_124491134.1">
    <property type="nucleotide sequence ID" value="NZ_QTOI01000013.1"/>
</dbReference>
<reference evidence="2 3" key="1">
    <citation type="submission" date="2018-08" db="EMBL/GenBank/DDBJ databases">
        <title>Comparative analysis of Burkholderia isolates from Puerto Rico.</title>
        <authorList>
            <person name="Hall C."/>
            <person name="Sahl J."/>
            <person name="Wagner D."/>
        </authorList>
    </citation>
    <scope>NUCLEOTIDE SEQUENCE [LARGE SCALE GENOMIC DNA]</scope>
    <source>
        <strain evidence="2 3">Bp8966</strain>
    </source>
</reference>
<dbReference type="Proteomes" id="UP000281098">
    <property type="component" value="Unassembled WGS sequence"/>
</dbReference>
<dbReference type="CDD" id="cd01029">
    <property type="entry name" value="TOPRIM_primases"/>
    <property type="match status" value="1"/>
</dbReference>
<evidence type="ECO:0000313" key="3">
    <source>
        <dbReference type="Proteomes" id="UP000281098"/>
    </source>
</evidence>
<organism evidence="2 3">
    <name type="scientific">Burkholderia stagnalis</name>
    <dbReference type="NCBI Taxonomy" id="1503054"/>
    <lineage>
        <taxon>Bacteria</taxon>
        <taxon>Pseudomonadati</taxon>
        <taxon>Pseudomonadota</taxon>
        <taxon>Betaproteobacteria</taxon>
        <taxon>Burkholderiales</taxon>
        <taxon>Burkholderiaceae</taxon>
        <taxon>Burkholderia</taxon>
        <taxon>Burkholderia cepacia complex</taxon>
    </lineage>
</organism>
<accession>A0ABX9YNM5</accession>
<dbReference type="Pfam" id="PF13362">
    <property type="entry name" value="Toprim_3"/>
    <property type="match status" value="1"/>
</dbReference>
<dbReference type="InterPro" id="IPR006171">
    <property type="entry name" value="TOPRIM_dom"/>
</dbReference>
<feature type="domain" description="Toprim" evidence="1">
    <location>
        <begin position="197"/>
        <end position="296"/>
    </location>
</feature>
<gene>
    <name evidence="2" type="ORF">DF017_14950</name>
</gene>
<sequence length="877" mass="95506">MNAPATHEEEFGRAMAAAGFTVDEIIGDGRLRRVDGPEDRRGQRNGWYVLYADGIGGGAFGCWKTGLRTTWRGEAAASFTHAELVAWRARVASLRAAEDAERATVRADAAAAARQIWERARNATADTPYCVRKGVRPYGLKEFHDKHTLLVPMRNAAGELVNLQFVDADGQKRFKTGGEVAGCWYQFGGEPAADGLLLIGEGFATCASAFEVAHAPVVVAFNAGNLLAVAQAWRARLPHARIVLLADDDAKTAGNPGLTKATEAARAVGGAVAVPAFDADRPAGATDFNDLQQYAGGEAVAACIEAATAPPAEDASQATAPGRASPADALMLIADDAMTRTREGDPGALFDIVDTLRELRVKHPAHYARLRARVRRECREVQIGELERQMRSDVDATDEKSVADMLIEVADERCELFRDPDRVAYALLDGGGHRECWPVRSDGYREWLAYSFYQRHGRAPTDLAITTALATIEGKAKFDGDERRTHLRVASVDGAVWIDLCNEAWQAVEVTATGWRIVDTPPLHFIRTATMRALPSPTPGGRIDPLWDIVNIPEGERLLVLTWMLECFRNATPYAVLELTGEQGSAKSTTQHYLRELIDPNRSNNRAAPKNVDDVFVAAQNAHLMSFENLSHLPAPYQDALCVLATGGGYSTRRLFTNAEETVLDLKKPIALNGIAVIVTAQDLSDRALHVDLPTIEARETANQIQQAFELHRNGIFGGLLDVLAGALAELQTVRAEKLKLPRMADFAQLGEAVYRVHGRPAGTFLREYNDRRRESVHRTLEASPVAMAMLAYLDANPGGFEGTIGRLLDVLVGFRQDTEAWPKTPKGMGDAFRRVAPALRQIGIAATISDRRGMHGYTCSLKRIDAPGDSRPESAT</sequence>
<keyword evidence="3" id="KW-1185">Reference proteome</keyword>